<dbReference type="EMBL" id="KZ269982">
    <property type="protein sequence ID" value="OZC10993.1"/>
    <property type="molecule type" value="Genomic_DNA"/>
</dbReference>
<dbReference type="AlphaFoldDB" id="A0A238C0L0"/>
<sequence>MDFVLTNSKSELSFTARSYTGSNLFRCRKVSDNQIKINFYKKRHPRIPRLNGLSGYLILAGVSGSIGIPAESGPKGPGGIVKNW</sequence>
<evidence type="ECO:0000313" key="2">
    <source>
        <dbReference type="Proteomes" id="UP000242913"/>
    </source>
</evidence>
<accession>A0A238C0L0</accession>
<proteinExistence type="predicted"/>
<keyword evidence="2" id="KW-1185">Reference proteome</keyword>
<reference evidence="1 2" key="1">
    <citation type="submission" date="2015-12" db="EMBL/GenBank/DDBJ databases">
        <title>Draft genome of the nematode, Onchocerca flexuosa.</title>
        <authorList>
            <person name="Mitreva M."/>
        </authorList>
    </citation>
    <scope>NUCLEOTIDE SEQUENCE [LARGE SCALE GENOMIC DNA]</scope>
    <source>
        <strain evidence="1">Red Deer</strain>
    </source>
</reference>
<gene>
    <name evidence="1" type="ORF">X798_01819</name>
</gene>
<name>A0A238C0L0_9BILA</name>
<protein>
    <submittedName>
        <fullName evidence="1">Uncharacterized protein</fullName>
    </submittedName>
</protein>
<evidence type="ECO:0000313" key="1">
    <source>
        <dbReference type="EMBL" id="OZC10993.1"/>
    </source>
</evidence>
<dbReference type="Proteomes" id="UP000242913">
    <property type="component" value="Unassembled WGS sequence"/>
</dbReference>
<organism evidence="1 2">
    <name type="scientific">Onchocerca flexuosa</name>
    <dbReference type="NCBI Taxonomy" id="387005"/>
    <lineage>
        <taxon>Eukaryota</taxon>
        <taxon>Metazoa</taxon>
        <taxon>Ecdysozoa</taxon>
        <taxon>Nematoda</taxon>
        <taxon>Chromadorea</taxon>
        <taxon>Rhabditida</taxon>
        <taxon>Spirurina</taxon>
        <taxon>Spiruromorpha</taxon>
        <taxon>Filarioidea</taxon>
        <taxon>Onchocercidae</taxon>
        <taxon>Onchocerca</taxon>
    </lineage>
</organism>